<dbReference type="Proteomes" id="UP000249081">
    <property type="component" value="Unassembled WGS sequence"/>
</dbReference>
<evidence type="ECO:0000256" key="2">
    <source>
        <dbReference type="SAM" id="MobiDB-lite"/>
    </source>
</evidence>
<evidence type="ECO:0000313" key="3">
    <source>
        <dbReference type="EMBL" id="PZO36434.1"/>
    </source>
</evidence>
<comment type="caution">
    <text evidence="3">The sequence shown here is derived from an EMBL/GenBank/DDBJ whole genome shotgun (WGS) entry which is preliminary data.</text>
</comment>
<evidence type="ECO:0008006" key="5">
    <source>
        <dbReference type="Google" id="ProtNLM"/>
    </source>
</evidence>
<feature type="compositionally biased region" description="Low complexity" evidence="2">
    <location>
        <begin position="7"/>
        <end position="26"/>
    </location>
</feature>
<evidence type="ECO:0000313" key="4">
    <source>
        <dbReference type="Proteomes" id="UP000249081"/>
    </source>
</evidence>
<organism evidence="3 4">
    <name type="scientific">Shackletoniella antarctica</name>
    <dbReference type="NCBI Taxonomy" id="268115"/>
    <lineage>
        <taxon>Bacteria</taxon>
        <taxon>Bacillati</taxon>
        <taxon>Cyanobacteriota</taxon>
        <taxon>Cyanophyceae</taxon>
        <taxon>Oculatellales</taxon>
        <taxon>Oculatellaceae</taxon>
        <taxon>Shackletoniella</taxon>
    </lineage>
</organism>
<gene>
    <name evidence="3" type="ORF">DCF17_17300</name>
</gene>
<feature type="coiled-coil region" evidence="1">
    <location>
        <begin position="76"/>
        <end position="103"/>
    </location>
</feature>
<keyword evidence="1" id="KW-0175">Coiled coil</keyword>
<accession>A0A2W4VU89</accession>
<dbReference type="AlphaFoldDB" id="A0A2W4VU89"/>
<reference evidence="3 4" key="2">
    <citation type="submission" date="2018-06" db="EMBL/GenBank/DDBJ databases">
        <title>Metagenomic assembly of (sub)arctic Cyanobacteria and their associated microbiome from non-axenic cultures.</title>
        <authorList>
            <person name="Baurain D."/>
        </authorList>
    </citation>
    <scope>NUCLEOTIDE SEQUENCE [LARGE SCALE GENOMIC DNA]</scope>
    <source>
        <strain evidence="3">ULC041bin1</strain>
    </source>
</reference>
<evidence type="ECO:0000256" key="1">
    <source>
        <dbReference type="SAM" id="Coils"/>
    </source>
</evidence>
<proteinExistence type="predicted"/>
<feature type="region of interest" description="Disordered" evidence="2">
    <location>
        <begin position="1"/>
        <end position="39"/>
    </location>
</feature>
<protein>
    <recommendedName>
        <fullName evidence="5">Septum formation initiator</fullName>
    </recommendedName>
</protein>
<dbReference type="EMBL" id="QBMN01000143">
    <property type="protein sequence ID" value="PZO36434.1"/>
    <property type="molecule type" value="Genomic_DNA"/>
</dbReference>
<sequence length="135" mass="15543">MNASFKPRISMSRSPSRRPLPALTQPARRRRSRRQTSPWRRLAQHTTLLELSARLGVNTFLVLVAAASLTRLVPHLQTQAQQLETVRQELDRAQTANTRLRSDFDRNFDPAQAGRVIQEQTGYRVPSERQVVWTD</sequence>
<reference evidence="4" key="1">
    <citation type="submission" date="2018-04" db="EMBL/GenBank/DDBJ databases">
        <authorList>
            <person name="Cornet L."/>
        </authorList>
    </citation>
    <scope>NUCLEOTIDE SEQUENCE [LARGE SCALE GENOMIC DNA]</scope>
</reference>
<name>A0A2W4VU89_9CYAN</name>